<proteinExistence type="predicted"/>
<sequence>MIRFRSFRATLLTVLLAAVAATQIAIYTMVAFVNHREARREIETDLEAAAIAFERVSSDHVRQLAISATAVARDYAFRQNFFTFLEDAETLQSAMASARDRIDADLNAWVDLDGATITALPAAPDDLFAEIVLRADESEEARATGYIELDGELYVAAAVPIYAPTIVAWWVVGTRVDSTLASDLHAMTGVDVSFANTQGQITASSLEAPLREALTRQVPGLTMDDSTMQQLSLQEQSILVRVRPVPLDSGGHLLTLLQYSLHEKLAPSRRLGRLIFFVSLGGIAVAAILGAGLARRLSRPVQALAHHTQLIAAGDYTTRLELNRRDELGDLAHAFNAMSTGLAERDQVRDLLDKNVSPEVAAELMREGAALGGEEREVTILFADLRGFTTFAEDLPARDVVAQLNRYLDRMTAAIESAGGVIDKFIGDEIMALFGAPVSAPDCAHRALQAAQAMRSALAELNREFVAESLPPLAFGIGINSARVIAGNIGSHRRLNYSVIGDGVNLAARLQALTRREEFGTDLILSESTLIAARRHAPYPSRDLGKHLVKGRHEPVRIYTLGD</sequence>
<name>A0ABZ1C4F9_9BACT</name>
<dbReference type="Pfam" id="PF00211">
    <property type="entry name" value="Guanylate_cyc"/>
    <property type="match status" value="1"/>
</dbReference>
<dbReference type="SMART" id="SM00304">
    <property type="entry name" value="HAMP"/>
    <property type="match status" value="1"/>
</dbReference>
<dbReference type="CDD" id="cd06225">
    <property type="entry name" value="HAMP"/>
    <property type="match status" value="1"/>
</dbReference>
<dbReference type="SMART" id="SM00044">
    <property type="entry name" value="CYCc"/>
    <property type="match status" value="1"/>
</dbReference>
<dbReference type="PROSITE" id="PS50885">
    <property type="entry name" value="HAMP"/>
    <property type="match status" value="1"/>
</dbReference>
<dbReference type="SUPFAM" id="SSF158472">
    <property type="entry name" value="HAMP domain-like"/>
    <property type="match status" value="1"/>
</dbReference>
<evidence type="ECO:0000256" key="1">
    <source>
        <dbReference type="SAM" id="Phobius"/>
    </source>
</evidence>
<keyword evidence="5" id="KW-1185">Reference proteome</keyword>
<dbReference type="InterPro" id="IPR003660">
    <property type="entry name" value="HAMP_dom"/>
</dbReference>
<feature type="domain" description="HAMP" evidence="3">
    <location>
        <begin position="295"/>
        <end position="347"/>
    </location>
</feature>
<dbReference type="InterPro" id="IPR001054">
    <property type="entry name" value="A/G_cyclase"/>
</dbReference>
<dbReference type="SUPFAM" id="SSF55073">
    <property type="entry name" value="Nucleotide cyclase"/>
    <property type="match status" value="1"/>
</dbReference>
<dbReference type="PROSITE" id="PS50125">
    <property type="entry name" value="GUANYLATE_CYCLASE_2"/>
    <property type="match status" value="1"/>
</dbReference>
<keyword evidence="1" id="KW-1133">Transmembrane helix</keyword>
<feature type="transmembrane region" description="Helical" evidence="1">
    <location>
        <begin position="274"/>
        <end position="294"/>
    </location>
</feature>
<organism evidence="4 5">
    <name type="scientific">Actomonas aquatica</name>
    <dbReference type="NCBI Taxonomy" id="2866162"/>
    <lineage>
        <taxon>Bacteria</taxon>
        <taxon>Pseudomonadati</taxon>
        <taxon>Verrucomicrobiota</taxon>
        <taxon>Opitutia</taxon>
        <taxon>Opitutales</taxon>
        <taxon>Opitutaceae</taxon>
        <taxon>Actomonas</taxon>
    </lineage>
</organism>
<dbReference type="Gene3D" id="6.10.340.10">
    <property type="match status" value="1"/>
</dbReference>
<keyword evidence="1" id="KW-0812">Transmembrane</keyword>
<dbReference type="Gene3D" id="3.30.70.1230">
    <property type="entry name" value="Nucleotide cyclase"/>
    <property type="match status" value="1"/>
</dbReference>
<dbReference type="PANTHER" id="PTHR43081:SF1">
    <property type="entry name" value="ADENYLATE CYCLASE, TERMINAL-DIFFERENTIATION SPECIFIC"/>
    <property type="match status" value="1"/>
</dbReference>
<dbReference type="PANTHER" id="PTHR43081">
    <property type="entry name" value="ADENYLATE CYCLASE, TERMINAL-DIFFERENTIATION SPECIFIC-RELATED"/>
    <property type="match status" value="1"/>
</dbReference>
<dbReference type="Proteomes" id="UP000738431">
    <property type="component" value="Chromosome"/>
</dbReference>
<evidence type="ECO:0000313" key="4">
    <source>
        <dbReference type="EMBL" id="WRQ86608.1"/>
    </source>
</evidence>
<keyword evidence="1" id="KW-0472">Membrane</keyword>
<dbReference type="InterPro" id="IPR029787">
    <property type="entry name" value="Nucleotide_cyclase"/>
</dbReference>
<gene>
    <name evidence="4" type="ORF">K1X11_017490</name>
</gene>
<dbReference type="CDD" id="cd07302">
    <property type="entry name" value="CHD"/>
    <property type="match status" value="1"/>
</dbReference>
<dbReference type="RefSeq" id="WP_221033068.1">
    <property type="nucleotide sequence ID" value="NZ_CP139781.1"/>
</dbReference>
<reference evidence="4 5" key="2">
    <citation type="submission" date="2023-12" db="EMBL/GenBank/DDBJ databases">
        <title>Description of an unclassified Opitutus bacterium of Verrucomicrobiota.</title>
        <authorList>
            <person name="Zhang D.-F."/>
        </authorList>
    </citation>
    <scope>NUCLEOTIDE SEQUENCE [LARGE SCALE GENOMIC DNA]</scope>
    <source>
        <strain evidence="4 5">WL0086</strain>
    </source>
</reference>
<dbReference type="Pfam" id="PF00672">
    <property type="entry name" value="HAMP"/>
    <property type="match status" value="1"/>
</dbReference>
<evidence type="ECO:0000259" key="2">
    <source>
        <dbReference type="PROSITE" id="PS50125"/>
    </source>
</evidence>
<dbReference type="EMBL" id="CP139781">
    <property type="protein sequence ID" value="WRQ86608.1"/>
    <property type="molecule type" value="Genomic_DNA"/>
</dbReference>
<protein>
    <submittedName>
        <fullName evidence="4">Adenylate/guanylate cyclase domain-containing protein</fullName>
    </submittedName>
</protein>
<evidence type="ECO:0000313" key="5">
    <source>
        <dbReference type="Proteomes" id="UP000738431"/>
    </source>
</evidence>
<feature type="domain" description="Guanylate cyclase" evidence="2">
    <location>
        <begin position="379"/>
        <end position="511"/>
    </location>
</feature>
<accession>A0ABZ1C4F9</accession>
<dbReference type="InterPro" id="IPR050697">
    <property type="entry name" value="Adenylyl/Guanylyl_Cyclase_3/4"/>
</dbReference>
<evidence type="ECO:0000259" key="3">
    <source>
        <dbReference type="PROSITE" id="PS50885"/>
    </source>
</evidence>
<reference evidence="4 5" key="1">
    <citation type="submission" date="2021-08" db="EMBL/GenBank/DDBJ databases">
        <authorList>
            <person name="Zhang D."/>
            <person name="Zhang A."/>
            <person name="Wang L."/>
        </authorList>
    </citation>
    <scope>NUCLEOTIDE SEQUENCE [LARGE SCALE GENOMIC DNA]</scope>
    <source>
        <strain evidence="4 5">WL0086</strain>
    </source>
</reference>